<gene>
    <name evidence="3" type="ORF">H9894_09260</name>
</gene>
<dbReference type="PANTHER" id="PTHR21666:SF289">
    <property type="entry name" value="L-ALA--D-GLU ENDOPEPTIDASE"/>
    <property type="match status" value="1"/>
</dbReference>
<dbReference type="AlphaFoldDB" id="A0A9D1TRC2"/>
<reference evidence="3" key="1">
    <citation type="journal article" date="2021" name="PeerJ">
        <title>Extensive microbial diversity within the chicken gut microbiome revealed by metagenomics and culture.</title>
        <authorList>
            <person name="Gilroy R."/>
            <person name="Ravi A."/>
            <person name="Getino M."/>
            <person name="Pursley I."/>
            <person name="Horton D.L."/>
            <person name="Alikhan N.F."/>
            <person name="Baker D."/>
            <person name="Gharbi K."/>
            <person name="Hall N."/>
            <person name="Watson M."/>
            <person name="Adriaenssens E.M."/>
            <person name="Foster-Nyarko E."/>
            <person name="Jarju S."/>
            <person name="Secka A."/>
            <person name="Antonio M."/>
            <person name="Oren A."/>
            <person name="Chaudhuri R.R."/>
            <person name="La Ragione R."/>
            <person name="Hildebrand F."/>
            <person name="Pallen M.J."/>
        </authorList>
    </citation>
    <scope>NUCLEOTIDE SEQUENCE</scope>
    <source>
        <strain evidence="3">ChiHecec2B26-446</strain>
    </source>
</reference>
<dbReference type="EMBL" id="DXHV01000078">
    <property type="protein sequence ID" value="HIW01356.1"/>
    <property type="molecule type" value="Genomic_DNA"/>
</dbReference>
<sequence length="438" mass="47934">MASRRFLPNLLLVLVIAVIAAVAFTFLKDMDGPTITLTPNTGRVSPQTVLEVAVEDPSGIRELNVGTRKNNNFVSFFRKHYDGKAVRQVEQIPVRSANLAQGSFELEIRVTDASLAGFGQGNTRTEILPMRYDARAPRISVKTMPANVWRGGASAIRYTVDEEVVNTGVLIGGYFVPASPQADGSYVCIYPFPFTMSAPDFKRSVALTATDLAGNVTRTRFTVMAYERNFRHDKLTLTDDFLSNAMQKLHHLAPETTNPLQCYLTVNTRVRASNMETLRELNSISAKGKLWDGNFMALPRSAARANFADHRSLIYNGQQVSEAYHLGLDLASVRNADIPAANNGTVVYAAELGIYGNVVVIDHGLGVMTLYSHMSEIVVQKGQAVTKGTILGKTGTTGLAFGDHLHFGVVVGGLEVNPVEWIDAKWLANLTRRLSDQN</sequence>
<feature type="domain" description="M23ase beta-sheet core" evidence="2">
    <location>
        <begin position="324"/>
        <end position="418"/>
    </location>
</feature>
<evidence type="ECO:0000256" key="1">
    <source>
        <dbReference type="ARBA" id="ARBA00022729"/>
    </source>
</evidence>
<name>A0A9D1TRC2_9BACT</name>
<proteinExistence type="predicted"/>
<dbReference type="CDD" id="cd12797">
    <property type="entry name" value="M23_peptidase"/>
    <property type="match status" value="1"/>
</dbReference>
<dbReference type="PANTHER" id="PTHR21666">
    <property type="entry name" value="PEPTIDASE-RELATED"/>
    <property type="match status" value="1"/>
</dbReference>
<dbReference type="SUPFAM" id="SSF51261">
    <property type="entry name" value="Duplicated hybrid motif"/>
    <property type="match status" value="1"/>
</dbReference>
<reference evidence="3" key="2">
    <citation type="submission" date="2021-04" db="EMBL/GenBank/DDBJ databases">
        <authorList>
            <person name="Gilroy R."/>
        </authorList>
    </citation>
    <scope>NUCLEOTIDE SEQUENCE</scope>
    <source>
        <strain evidence="3">ChiHecec2B26-446</strain>
    </source>
</reference>
<evidence type="ECO:0000313" key="3">
    <source>
        <dbReference type="EMBL" id="HIW01356.1"/>
    </source>
</evidence>
<protein>
    <submittedName>
        <fullName evidence="3">M23 family metallopeptidase</fullName>
    </submittedName>
</protein>
<organism evidence="3 4">
    <name type="scientific">Candidatus Desulfovibrio intestinipullorum</name>
    <dbReference type="NCBI Taxonomy" id="2838536"/>
    <lineage>
        <taxon>Bacteria</taxon>
        <taxon>Pseudomonadati</taxon>
        <taxon>Thermodesulfobacteriota</taxon>
        <taxon>Desulfovibrionia</taxon>
        <taxon>Desulfovibrionales</taxon>
        <taxon>Desulfovibrionaceae</taxon>
        <taxon>Desulfovibrio</taxon>
    </lineage>
</organism>
<comment type="caution">
    <text evidence="3">The sequence shown here is derived from an EMBL/GenBank/DDBJ whole genome shotgun (WGS) entry which is preliminary data.</text>
</comment>
<evidence type="ECO:0000313" key="4">
    <source>
        <dbReference type="Proteomes" id="UP000886752"/>
    </source>
</evidence>
<evidence type="ECO:0000259" key="2">
    <source>
        <dbReference type="Pfam" id="PF01551"/>
    </source>
</evidence>
<accession>A0A9D1TRC2</accession>
<dbReference type="InterPro" id="IPR011055">
    <property type="entry name" value="Dup_hybrid_motif"/>
</dbReference>
<dbReference type="InterPro" id="IPR050570">
    <property type="entry name" value="Cell_wall_metabolism_enzyme"/>
</dbReference>
<dbReference type="Pfam" id="PF01551">
    <property type="entry name" value="Peptidase_M23"/>
    <property type="match status" value="1"/>
</dbReference>
<dbReference type="InterPro" id="IPR016047">
    <property type="entry name" value="M23ase_b-sheet_dom"/>
</dbReference>
<dbReference type="GO" id="GO:0004222">
    <property type="term" value="F:metalloendopeptidase activity"/>
    <property type="evidence" value="ECO:0007669"/>
    <property type="project" value="TreeGrafter"/>
</dbReference>
<dbReference type="Proteomes" id="UP000886752">
    <property type="component" value="Unassembled WGS sequence"/>
</dbReference>
<dbReference type="Gene3D" id="2.70.70.10">
    <property type="entry name" value="Glucose Permease (Domain IIA)"/>
    <property type="match status" value="1"/>
</dbReference>
<keyword evidence="1" id="KW-0732">Signal</keyword>